<accession>A0A4R2LX10</accession>
<sequence>MVEHFCKYKIYIIEAVYLQLYWQIYMYYCDINIMR</sequence>
<proteinExistence type="predicted"/>
<organism evidence="1 2">
    <name type="scientific">Prevotella heparinolytica</name>
    <dbReference type="NCBI Taxonomy" id="28113"/>
    <lineage>
        <taxon>Bacteria</taxon>
        <taxon>Pseudomonadati</taxon>
        <taxon>Bacteroidota</taxon>
        <taxon>Bacteroidia</taxon>
        <taxon>Bacteroidales</taxon>
        <taxon>Bacteroidaceae</taxon>
        <taxon>Bacteroides</taxon>
    </lineage>
</organism>
<dbReference type="EMBL" id="SLXB01000002">
    <property type="protein sequence ID" value="TCO96043.1"/>
    <property type="molecule type" value="Genomic_DNA"/>
</dbReference>
<reference evidence="1 2" key="1">
    <citation type="submission" date="2019-03" db="EMBL/GenBank/DDBJ databases">
        <title>Genomic Encyclopedia of Type Strains, Phase IV (KMG-IV): sequencing the most valuable type-strain genomes for metagenomic binning, comparative biology and taxonomic classification.</title>
        <authorList>
            <person name="Goeker M."/>
        </authorList>
    </citation>
    <scope>NUCLEOTIDE SEQUENCE [LARGE SCALE GENOMIC DNA]</scope>
    <source>
        <strain evidence="1 2">DSM 23917</strain>
    </source>
</reference>
<protein>
    <submittedName>
        <fullName evidence="1">Uncharacterized protein</fullName>
    </submittedName>
</protein>
<gene>
    <name evidence="1" type="ORF">EV202_102148</name>
</gene>
<comment type="caution">
    <text evidence="1">The sequence shown here is derived from an EMBL/GenBank/DDBJ whole genome shotgun (WGS) entry which is preliminary data.</text>
</comment>
<dbReference type="Proteomes" id="UP000295600">
    <property type="component" value="Unassembled WGS sequence"/>
</dbReference>
<dbReference type="AlphaFoldDB" id="A0A4R2LX10"/>
<name>A0A4R2LX10_9BACE</name>
<evidence type="ECO:0000313" key="2">
    <source>
        <dbReference type="Proteomes" id="UP000295600"/>
    </source>
</evidence>
<evidence type="ECO:0000313" key="1">
    <source>
        <dbReference type="EMBL" id="TCO96043.1"/>
    </source>
</evidence>